<gene>
    <name evidence="1" type="ORF">ALC56_11230</name>
</gene>
<dbReference type="EMBL" id="KQ981856">
    <property type="protein sequence ID" value="KYN34741.1"/>
    <property type="molecule type" value="Genomic_DNA"/>
</dbReference>
<reference evidence="1 2" key="1">
    <citation type="submission" date="2016-03" db="EMBL/GenBank/DDBJ databases">
        <title>Trachymyrmex septentrionalis WGS genome.</title>
        <authorList>
            <person name="Nygaard S."/>
            <person name="Hu H."/>
            <person name="Boomsma J."/>
            <person name="Zhang G."/>
        </authorList>
    </citation>
    <scope>NUCLEOTIDE SEQUENCE [LARGE SCALE GENOMIC DNA]</scope>
    <source>
        <strain evidence="1">Tsep2-gDNA-1</strain>
        <tissue evidence="1">Whole body</tissue>
    </source>
</reference>
<sequence length="117" mass="12997">MGLADGIVREFRSEIISSLVPPSNPPVARNGNKRSNGAYVRHEEYEDSTLIGIRRSPLRAARTVPDDGMNFYARRKNRFPSVPAIGISISAVGEISQNVRVSKSVFSWHSQTENLEI</sequence>
<keyword evidence="2" id="KW-1185">Reference proteome</keyword>
<accession>A0A195F2Y0</accession>
<organism evidence="1 2">
    <name type="scientific">Trachymyrmex septentrionalis</name>
    <dbReference type="NCBI Taxonomy" id="34720"/>
    <lineage>
        <taxon>Eukaryota</taxon>
        <taxon>Metazoa</taxon>
        <taxon>Ecdysozoa</taxon>
        <taxon>Arthropoda</taxon>
        <taxon>Hexapoda</taxon>
        <taxon>Insecta</taxon>
        <taxon>Pterygota</taxon>
        <taxon>Neoptera</taxon>
        <taxon>Endopterygota</taxon>
        <taxon>Hymenoptera</taxon>
        <taxon>Apocrita</taxon>
        <taxon>Aculeata</taxon>
        <taxon>Formicoidea</taxon>
        <taxon>Formicidae</taxon>
        <taxon>Myrmicinae</taxon>
        <taxon>Trachymyrmex</taxon>
    </lineage>
</organism>
<proteinExistence type="predicted"/>
<protein>
    <submittedName>
        <fullName evidence="1">Uncharacterized protein</fullName>
    </submittedName>
</protein>
<evidence type="ECO:0000313" key="1">
    <source>
        <dbReference type="EMBL" id="KYN34741.1"/>
    </source>
</evidence>
<dbReference type="AlphaFoldDB" id="A0A195F2Y0"/>
<evidence type="ECO:0000313" key="2">
    <source>
        <dbReference type="Proteomes" id="UP000078541"/>
    </source>
</evidence>
<dbReference type="Proteomes" id="UP000078541">
    <property type="component" value="Unassembled WGS sequence"/>
</dbReference>
<name>A0A195F2Y0_9HYME</name>